<dbReference type="AlphaFoldDB" id="A0A7S4FSE2"/>
<evidence type="ECO:0000313" key="2">
    <source>
        <dbReference type="EMBL" id="CAE0810013.1"/>
    </source>
</evidence>
<feature type="region of interest" description="Disordered" evidence="1">
    <location>
        <begin position="35"/>
        <end position="78"/>
    </location>
</feature>
<dbReference type="EMBL" id="HBJA01059746">
    <property type="protein sequence ID" value="CAE0810013.1"/>
    <property type="molecule type" value="Transcribed_RNA"/>
</dbReference>
<reference evidence="2" key="1">
    <citation type="submission" date="2021-01" db="EMBL/GenBank/DDBJ databases">
        <authorList>
            <person name="Corre E."/>
            <person name="Pelletier E."/>
            <person name="Niang G."/>
            <person name="Scheremetjew M."/>
            <person name="Finn R."/>
            <person name="Kale V."/>
            <person name="Holt S."/>
            <person name="Cochrane G."/>
            <person name="Meng A."/>
            <person name="Brown T."/>
            <person name="Cohen L."/>
        </authorList>
    </citation>
    <scope>NUCLEOTIDE SEQUENCE</scope>
    <source>
        <strain evidence="2">CCMP1594</strain>
    </source>
</reference>
<name>A0A7S4FSE2_9EUGL</name>
<sequence>MIRAAPCSGLFFAFSQQIKAIRFHSVSEWASHNETKLQGRAATNAQQQRSNTLHLGPEANPNTSSPWPKDKGLNKGSLPKGSTYTFAWLTSIGARHFPHPGGHRAVLRHPEKMVAPAPDIMVAWPCFGQEE</sequence>
<evidence type="ECO:0000256" key="1">
    <source>
        <dbReference type="SAM" id="MobiDB-lite"/>
    </source>
</evidence>
<accession>A0A7S4FSE2</accession>
<organism evidence="2">
    <name type="scientific">Eutreptiella gymnastica</name>
    <dbReference type="NCBI Taxonomy" id="73025"/>
    <lineage>
        <taxon>Eukaryota</taxon>
        <taxon>Discoba</taxon>
        <taxon>Euglenozoa</taxon>
        <taxon>Euglenida</taxon>
        <taxon>Spirocuta</taxon>
        <taxon>Euglenophyceae</taxon>
        <taxon>Eutreptiales</taxon>
        <taxon>Eutreptiaceae</taxon>
        <taxon>Eutreptiella</taxon>
    </lineage>
</organism>
<protein>
    <submittedName>
        <fullName evidence="2">Uncharacterized protein</fullName>
    </submittedName>
</protein>
<gene>
    <name evidence="2" type="ORF">EGYM00163_LOCUS21147</name>
</gene>
<proteinExistence type="predicted"/>
<feature type="compositionally biased region" description="Polar residues" evidence="1">
    <location>
        <begin position="41"/>
        <end position="53"/>
    </location>
</feature>